<dbReference type="Pfam" id="PF12833">
    <property type="entry name" value="HTH_18"/>
    <property type="match status" value="1"/>
</dbReference>
<keyword evidence="3" id="KW-0804">Transcription</keyword>
<dbReference type="PANTHER" id="PTHR43280:SF2">
    <property type="entry name" value="HTH-TYPE TRANSCRIPTIONAL REGULATOR EXSA"/>
    <property type="match status" value="1"/>
</dbReference>
<feature type="domain" description="HTH araC/xylS-type" evidence="4">
    <location>
        <begin position="187"/>
        <end position="285"/>
    </location>
</feature>
<dbReference type="PROSITE" id="PS01124">
    <property type="entry name" value="HTH_ARAC_FAMILY_2"/>
    <property type="match status" value="1"/>
</dbReference>
<comment type="caution">
    <text evidence="5">The sequence shown here is derived from an EMBL/GenBank/DDBJ whole genome shotgun (WGS) entry which is preliminary data.</text>
</comment>
<dbReference type="SUPFAM" id="SSF46689">
    <property type="entry name" value="Homeodomain-like"/>
    <property type="match status" value="2"/>
</dbReference>
<dbReference type="InterPro" id="IPR013096">
    <property type="entry name" value="Cupin_2"/>
</dbReference>
<keyword evidence="6" id="KW-1185">Reference proteome</keyword>
<dbReference type="InterPro" id="IPR020449">
    <property type="entry name" value="Tscrpt_reg_AraC-type_HTH"/>
</dbReference>
<dbReference type="Pfam" id="PF07883">
    <property type="entry name" value="Cupin_2"/>
    <property type="match status" value="1"/>
</dbReference>
<dbReference type="InterPro" id="IPR037923">
    <property type="entry name" value="HTH-like"/>
</dbReference>
<dbReference type="InterPro" id="IPR018060">
    <property type="entry name" value="HTH_AraC"/>
</dbReference>
<dbReference type="EMBL" id="JBHMAG010000007">
    <property type="protein sequence ID" value="MFB9751907.1"/>
    <property type="molecule type" value="Genomic_DNA"/>
</dbReference>
<evidence type="ECO:0000256" key="3">
    <source>
        <dbReference type="ARBA" id="ARBA00023163"/>
    </source>
</evidence>
<organism evidence="5 6">
    <name type="scientific">Paenibacillus hodogayensis</name>
    <dbReference type="NCBI Taxonomy" id="279208"/>
    <lineage>
        <taxon>Bacteria</taxon>
        <taxon>Bacillati</taxon>
        <taxon>Bacillota</taxon>
        <taxon>Bacilli</taxon>
        <taxon>Bacillales</taxon>
        <taxon>Paenibacillaceae</taxon>
        <taxon>Paenibacillus</taxon>
    </lineage>
</organism>
<sequence>MDHQRTRLQTDIVIHDVITIYYFEFGKHFVFRGETHDFWEMLYVDKGELEVWGDDRCYRIGQGALVFHKPNEFHKFRVQNDKAPNVIVLTFDCDSEAMKLFENAVIRLQDDERDLLAKIVKEAVSAFHFPFRYPLARREEKPVGAEQLIKLYLEMLLIHLLRRKDWNEPSARLTLPAKSKEYDALIGKAIELLNDSLDSHFTLERLSETLGVSKTLLKDVFKQHTGHSVMEHFALLKIDRAKLHIREGTYNFTEIAALLGFSSVHVFSKAFKRLVDMTPSEYAKSVRGRFKP</sequence>
<dbReference type="RefSeq" id="WP_344912885.1">
    <property type="nucleotide sequence ID" value="NZ_BAAAYO010000010.1"/>
</dbReference>
<gene>
    <name evidence="5" type="ORF">ACFFNY_10020</name>
</gene>
<proteinExistence type="predicted"/>
<evidence type="ECO:0000259" key="4">
    <source>
        <dbReference type="PROSITE" id="PS01124"/>
    </source>
</evidence>
<dbReference type="Gene3D" id="1.10.10.60">
    <property type="entry name" value="Homeodomain-like"/>
    <property type="match status" value="1"/>
</dbReference>
<name>A0ABV5VUD5_9BACL</name>
<reference evidence="5 6" key="1">
    <citation type="submission" date="2024-09" db="EMBL/GenBank/DDBJ databases">
        <authorList>
            <person name="Sun Q."/>
            <person name="Mori K."/>
        </authorList>
    </citation>
    <scope>NUCLEOTIDE SEQUENCE [LARGE SCALE GENOMIC DNA]</scope>
    <source>
        <strain evidence="5 6">JCM 12520</strain>
    </source>
</reference>
<keyword evidence="1" id="KW-0805">Transcription regulation</keyword>
<dbReference type="InterPro" id="IPR014710">
    <property type="entry name" value="RmlC-like_jellyroll"/>
</dbReference>
<dbReference type="PANTHER" id="PTHR43280">
    <property type="entry name" value="ARAC-FAMILY TRANSCRIPTIONAL REGULATOR"/>
    <property type="match status" value="1"/>
</dbReference>
<evidence type="ECO:0000313" key="5">
    <source>
        <dbReference type="EMBL" id="MFB9751907.1"/>
    </source>
</evidence>
<dbReference type="SMART" id="SM00342">
    <property type="entry name" value="HTH_ARAC"/>
    <property type="match status" value="1"/>
</dbReference>
<dbReference type="Gene3D" id="2.60.120.10">
    <property type="entry name" value="Jelly Rolls"/>
    <property type="match status" value="1"/>
</dbReference>
<dbReference type="PROSITE" id="PS00041">
    <property type="entry name" value="HTH_ARAC_FAMILY_1"/>
    <property type="match status" value="1"/>
</dbReference>
<protein>
    <submittedName>
        <fullName evidence="5">AraC family transcriptional regulator</fullName>
    </submittedName>
</protein>
<accession>A0ABV5VUD5</accession>
<keyword evidence="2" id="KW-0238">DNA-binding</keyword>
<evidence type="ECO:0000313" key="6">
    <source>
        <dbReference type="Proteomes" id="UP001589619"/>
    </source>
</evidence>
<evidence type="ECO:0000256" key="1">
    <source>
        <dbReference type="ARBA" id="ARBA00023015"/>
    </source>
</evidence>
<dbReference type="InterPro" id="IPR009057">
    <property type="entry name" value="Homeodomain-like_sf"/>
</dbReference>
<dbReference type="Proteomes" id="UP001589619">
    <property type="component" value="Unassembled WGS sequence"/>
</dbReference>
<dbReference type="SUPFAM" id="SSF51215">
    <property type="entry name" value="Regulatory protein AraC"/>
    <property type="match status" value="1"/>
</dbReference>
<dbReference type="InterPro" id="IPR018062">
    <property type="entry name" value="HTH_AraC-typ_CS"/>
</dbReference>
<evidence type="ECO:0000256" key="2">
    <source>
        <dbReference type="ARBA" id="ARBA00023125"/>
    </source>
</evidence>
<dbReference type="PRINTS" id="PR00032">
    <property type="entry name" value="HTHARAC"/>
</dbReference>